<reference evidence="3 4" key="1">
    <citation type="submission" date="2018-08" db="EMBL/GenBank/DDBJ databases">
        <title>A genome reference for cultivated species of the human gut microbiota.</title>
        <authorList>
            <person name="Zou Y."/>
            <person name="Xue W."/>
            <person name="Luo G."/>
        </authorList>
    </citation>
    <scope>NUCLEOTIDE SEQUENCE [LARGE SCALE GENOMIC DNA]</scope>
    <source>
        <strain evidence="3 4">AM07-24</strain>
    </source>
</reference>
<comment type="caution">
    <text evidence="3">The sequence shown here is derived from an EMBL/GenBank/DDBJ whole genome shotgun (WGS) entry which is preliminary data.</text>
</comment>
<dbReference type="InterPro" id="IPR002840">
    <property type="entry name" value="PMDh-S-like_dom"/>
</dbReference>
<dbReference type="AlphaFoldDB" id="A0A415E5V7"/>
<dbReference type="Gene3D" id="3.50.30.10">
    <property type="entry name" value="Phosphohistidine domain"/>
    <property type="match status" value="1"/>
</dbReference>
<evidence type="ECO:0000313" key="4">
    <source>
        <dbReference type="Proteomes" id="UP000284841"/>
    </source>
</evidence>
<dbReference type="PANTHER" id="PTHR36577">
    <property type="entry name" value="DUF521 DOMAIN PROTEIN (AFU_ORTHOLOGUE AFUA_6G00490)"/>
    <property type="match status" value="1"/>
</dbReference>
<keyword evidence="1" id="KW-0456">Lyase</keyword>
<dbReference type="InterPro" id="IPR012016">
    <property type="entry name" value="PMDh-S-like"/>
</dbReference>
<dbReference type="OrthoDB" id="9815264at2"/>
<organism evidence="3 4">
    <name type="scientific">Emergencia timonensis</name>
    <dbReference type="NCBI Taxonomy" id="1776384"/>
    <lineage>
        <taxon>Bacteria</taxon>
        <taxon>Bacillati</taxon>
        <taxon>Bacillota</taxon>
        <taxon>Clostridia</taxon>
        <taxon>Peptostreptococcales</taxon>
        <taxon>Anaerovoracaceae</taxon>
        <taxon>Emergencia</taxon>
    </lineage>
</organism>
<dbReference type="Proteomes" id="UP000284841">
    <property type="component" value="Unassembled WGS sequence"/>
</dbReference>
<name>A0A415E5V7_9FIRM</name>
<dbReference type="SUPFAM" id="SSF52016">
    <property type="entry name" value="LeuD/IlvD-like"/>
    <property type="match status" value="1"/>
</dbReference>
<feature type="domain" description="Phosphomevalonate dehydratase small subunit-like" evidence="2">
    <location>
        <begin position="27"/>
        <end position="111"/>
    </location>
</feature>
<accession>A0A415E5V7</accession>
<dbReference type="STRING" id="1776384.GCA_900086585_02331"/>
<keyword evidence="4" id="KW-1185">Reference proteome</keyword>
<dbReference type="GO" id="GO:0016829">
    <property type="term" value="F:lyase activity"/>
    <property type="evidence" value="ECO:0007669"/>
    <property type="project" value="UniProtKB-KW"/>
</dbReference>
<gene>
    <name evidence="3" type="ORF">DW099_00540</name>
</gene>
<dbReference type="PANTHER" id="PTHR36577:SF3">
    <property type="entry name" value="DUF521 DOMAIN PROTEIN (AFU_ORTHOLOGUE AFUA_6G00490)"/>
    <property type="match status" value="1"/>
</dbReference>
<dbReference type="EMBL" id="QRMS01000001">
    <property type="protein sequence ID" value="RHJ89099.1"/>
    <property type="molecule type" value="Genomic_DNA"/>
</dbReference>
<proteinExistence type="predicted"/>
<dbReference type="CDD" id="cd01356">
    <property type="entry name" value="AcnX_swivel"/>
    <property type="match status" value="1"/>
</dbReference>
<evidence type="ECO:0000313" key="3">
    <source>
        <dbReference type="EMBL" id="RHJ89099.1"/>
    </source>
</evidence>
<evidence type="ECO:0000259" key="2">
    <source>
        <dbReference type="Pfam" id="PF01989"/>
    </source>
</evidence>
<sequence>MKVYKGRTVVGGGAVKGEALVSKMPFGFFGGVNPKTGIVIDEWHDLYGESIKDKILIYPEGRGSTVGAAIILELARCGCAPKAILFNDSEIITATGGILSEKFYSKEIPMMDRFACDVTRKIKTGDIVRVNPPEDTIEVMEGAIDEDE</sequence>
<dbReference type="Pfam" id="PF01989">
    <property type="entry name" value="AcnX_swivel_put"/>
    <property type="match status" value="1"/>
</dbReference>
<protein>
    <submittedName>
        <fullName evidence="3">DUF126 domain-containing protein</fullName>
    </submittedName>
</protein>
<dbReference type="PIRSF" id="PIRSF004966">
    <property type="entry name" value="UCP004966"/>
    <property type="match status" value="1"/>
</dbReference>
<dbReference type="RefSeq" id="WP_118333167.1">
    <property type="nucleotide sequence ID" value="NZ_AP025567.1"/>
</dbReference>
<evidence type="ECO:0000256" key="1">
    <source>
        <dbReference type="ARBA" id="ARBA00023239"/>
    </source>
</evidence>